<dbReference type="AlphaFoldDB" id="A0A0F0KNM2"/>
<dbReference type="PANTHER" id="PTHR39426">
    <property type="entry name" value="HOMOLOGY TO DEATH-ON-CURING PROTEIN OF PHAGE P1"/>
    <property type="match status" value="1"/>
</dbReference>
<dbReference type="OrthoDB" id="9802752at2"/>
<sequence>MTRYVELPHAVGVTEELGLHIRDIGLLSSALARPSSSMFGVEAYPDLEVKAAALLSSLSQNHPLFDGNKRFSWVLTLTFLEMNNVIIDMETELAFDLILRTAQSTSSLDEVAALLRAHSR</sequence>
<dbReference type="Pfam" id="PF02661">
    <property type="entry name" value="Fic"/>
    <property type="match status" value="1"/>
</dbReference>
<gene>
    <name evidence="2" type="primary">doc</name>
    <name evidence="2" type="ORF">RN51_01938</name>
</gene>
<feature type="domain" description="Fido" evidence="1">
    <location>
        <begin position="1"/>
        <end position="117"/>
    </location>
</feature>
<dbReference type="NCBIfam" id="TIGR01550">
    <property type="entry name" value="DOC_P1"/>
    <property type="match status" value="1"/>
</dbReference>
<dbReference type="InterPro" id="IPR006440">
    <property type="entry name" value="Doc"/>
</dbReference>
<dbReference type="InterPro" id="IPR003812">
    <property type="entry name" value="Fido"/>
</dbReference>
<reference evidence="2 3" key="1">
    <citation type="submission" date="2015-02" db="EMBL/GenBank/DDBJ databases">
        <title>Draft genome sequences of ten Microbacterium spp. with emphasis on heavy metal contaminated environments.</title>
        <authorList>
            <person name="Corretto E."/>
        </authorList>
    </citation>
    <scope>NUCLEOTIDE SEQUENCE [LARGE SCALE GENOMIC DNA]</scope>
    <source>
        <strain evidence="2 3">BEL163</strain>
    </source>
</reference>
<dbReference type="PATRIC" id="fig|82380.10.peg.1949"/>
<name>A0A0F0KNM2_9MICO</name>
<dbReference type="InterPro" id="IPR053737">
    <property type="entry name" value="Type_II_TA_Toxin"/>
</dbReference>
<organism evidence="2 3">
    <name type="scientific">Microbacterium oxydans</name>
    <dbReference type="NCBI Taxonomy" id="82380"/>
    <lineage>
        <taxon>Bacteria</taxon>
        <taxon>Bacillati</taxon>
        <taxon>Actinomycetota</taxon>
        <taxon>Actinomycetes</taxon>
        <taxon>Micrococcales</taxon>
        <taxon>Microbacteriaceae</taxon>
        <taxon>Microbacterium</taxon>
    </lineage>
</organism>
<protein>
    <submittedName>
        <fullName evidence="2">Toxin Doc</fullName>
    </submittedName>
</protein>
<evidence type="ECO:0000313" key="2">
    <source>
        <dbReference type="EMBL" id="KJL22059.1"/>
    </source>
</evidence>
<evidence type="ECO:0000313" key="3">
    <source>
        <dbReference type="Proteomes" id="UP000033725"/>
    </source>
</evidence>
<dbReference type="Proteomes" id="UP000033725">
    <property type="component" value="Unassembled WGS sequence"/>
</dbReference>
<dbReference type="GO" id="GO:0016301">
    <property type="term" value="F:kinase activity"/>
    <property type="evidence" value="ECO:0007669"/>
    <property type="project" value="InterPro"/>
</dbReference>
<dbReference type="Gene3D" id="1.20.120.1870">
    <property type="entry name" value="Fic/DOC protein, Fido domain"/>
    <property type="match status" value="1"/>
</dbReference>
<evidence type="ECO:0000259" key="1">
    <source>
        <dbReference type="PROSITE" id="PS51459"/>
    </source>
</evidence>
<dbReference type="RefSeq" id="WP_045263835.1">
    <property type="nucleotide sequence ID" value="NZ_JYIV01000026.1"/>
</dbReference>
<comment type="caution">
    <text evidence="2">The sequence shown here is derived from an EMBL/GenBank/DDBJ whole genome shotgun (WGS) entry which is preliminary data.</text>
</comment>
<dbReference type="PROSITE" id="PS51459">
    <property type="entry name" value="FIDO"/>
    <property type="match status" value="1"/>
</dbReference>
<dbReference type="InterPro" id="IPR036597">
    <property type="entry name" value="Fido-like_dom_sf"/>
</dbReference>
<accession>A0A0F0KNM2</accession>
<dbReference type="EMBL" id="JYIV01000026">
    <property type="protein sequence ID" value="KJL22059.1"/>
    <property type="molecule type" value="Genomic_DNA"/>
</dbReference>
<dbReference type="SUPFAM" id="SSF140931">
    <property type="entry name" value="Fic-like"/>
    <property type="match status" value="1"/>
</dbReference>
<dbReference type="PANTHER" id="PTHR39426:SF1">
    <property type="entry name" value="HOMOLOGY TO DEATH-ON-CURING PROTEIN OF PHAGE P1"/>
    <property type="match status" value="1"/>
</dbReference>
<proteinExistence type="predicted"/>